<gene>
    <name evidence="7" type="primary">nfuA</name>
    <name evidence="7" type="ORF">CI610_02684</name>
</gene>
<dbReference type="Pfam" id="PF01106">
    <property type="entry name" value="NifU"/>
    <property type="match status" value="1"/>
</dbReference>
<dbReference type="GO" id="GO:0016226">
    <property type="term" value="P:iron-sulfur cluster assembly"/>
    <property type="evidence" value="ECO:0007669"/>
    <property type="project" value="InterPro"/>
</dbReference>
<dbReference type="NCBIfam" id="TIGR03341">
    <property type="entry name" value="YhgI_GntY"/>
    <property type="match status" value="1"/>
</dbReference>
<dbReference type="Pfam" id="PF01521">
    <property type="entry name" value="Fe-S_biosyn"/>
    <property type="match status" value="1"/>
</dbReference>
<keyword evidence="4" id="KW-0411">Iron-sulfur</keyword>
<comment type="caution">
    <text evidence="7">The sequence shown here is derived from an EMBL/GenBank/DDBJ whole genome shotgun (WGS) entry which is preliminary data.</text>
</comment>
<dbReference type="PANTHER" id="PTHR11178:SF51">
    <property type="entry name" value="FE_S BIOGENESIS PROTEIN NFUA"/>
    <property type="match status" value="1"/>
</dbReference>
<dbReference type="AlphaFoldDB" id="A0A2H9T597"/>
<dbReference type="EMBL" id="NSIT01000192">
    <property type="protein sequence ID" value="PJE78379.1"/>
    <property type="molecule type" value="Genomic_DNA"/>
</dbReference>
<keyword evidence="3" id="KW-0408">Iron</keyword>
<organism evidence="7">
    <name type="scientific">invertebrate metagenome</name>
    <dbReference type="NCBI Taxonomy" id="1711999"/>
    <lineage>
        <taxon>unclassified sequences</taxon>
        <taxon>metagenomes</taxon>
        <taxon>organismal metagenomes</taxon>
    </lineage>
</organism>
<protein>
    <submittedName>
        <fullName evidence="7">Fe/S biogenesis protein NfuA</fullName>
    </submittedName>
</protein>
<dbReference type="InterPro" id="IPR035903">
    <property type="entry name" value="HesB-like_dom_sf"/>
</dbReference>
<dbReference type="PANTHER" id="PTHR11178">
    <property type="entry name" value="IRON-SULFUR CLUSTER SCAFFOLD PROTEIN NFU-RELATED"/>
    <property type="match status" value="1"/>
</dbReference>
<dbReference type="GO" id="GO:0005506">
    <property type="term" value="F:iron ion binding"/>
    <property type="evidence" value="ECO:0007669"/>
    <property type="project" value="InterPro"/>
</dbReference>
<feature type="domain" description="Core" evidence="6">
    <location>
        <begin position="1"/>
        <end position="98"/>
    </location>
</feature>
<dbReference type="InterPro" id="IPR000361">
    <property type="entry name" value="ATAP_core_dom"/>
</dbReference>
<dbReference type="SUPFAM" id="SSF117916">
    <property type="entry name" value="Fe-S cluster assembly (FSCA) domain-like"/>
    <property type="match status" value="1"/>
</dbReference>
<dbReference type="Gene3D" id="2.60.300.12">
    <property type="entry name" value="HesB-like domain"/>
    <property type="match status" value="1"/>
</dbReference>
<evidence type="ECO:0000259" key="6">
    <source>
        <dbReference type="Pfam" id="PF01521"/>
    </source>
</evidence>
<evidence type="ECO:0000256" key="2">
    <source>
        <dbReference type="ARBA" id="ARBA00022723"/>
    </source>
</evidence>
<dbReference type="Gene3D" id="3.30.300.130">
    <property type="entry name" value="Fe-S cluster assembly (FSCA)"/>
    <property type="match status" value="1"/>
</dbReference>
<proteinExistence type="inferred from homology"/>
<evidence type="ECO:0000256" key="3">
    <source>
        <dbReference type="ARBA" id="ARBA00023004"/>
    </source>
</evidence>
<dbReference type="InterPro" id="IPR017726">
    <property type="entry name" value="Fe/S_biogenesis_protein_NfuA"/>
</dbReference>
<keyword evidence="1" id="KW-0004">4Fe-4S</keyword>
<dbReference type="SUPFAM" id="SSF89360">
    <property type="entry name" value="HesB-like domain"/>
    <property type="match status" value="1"/>
</dbReference>
<dbReference type="GO" id="GO:0051539">
    <property type="term" value="F:4 iron, 4 sulfur cluster binding"/>
    <property type="evidence" value="ECO:0007669"/>
    <property type="project" value="UniProtKB-KW"/>
</dbReference>
<evidence type="ECO:0000256" key="4">
    <source>
        <dbReference type="ARBA" id="ARBA00023014"/>
    </source>
</evidence>
<reference evidence="7" key="1">
    <citation type="journal article" date="2017" name="Appl. Environ. Microbiol.">
        <title>Molecular characterization of an Endozoicomonas-like organism causing infection in king scallop Pecten maximus L.</title>
        <authorList>
            <person name="Cano I."/>
            <person name="van Aerle R."/>
            <person name="Ross S."/>
            <person name="Verner-Jeffreys D.W."/>
            <person name="Paley R.K."/>
            <person name="Rimmer G."/>
            <person name="Ryder D."/>
            <person name="Hooper P."/>
            <person name="Stone D."/>
            <person name="Feist S.W."/>
        </authorList>
    </citation>
    <scope>NUCLEOTIDE SEQUENCE</scope>
</reference>
<feature type="domain" description="NIF system FeS cluster assembly NifU C-terminal" evidence="5">
    <location>
        <begin position="113"/>
        <end position="178"/>
    </location>
</feature>
<dbReference type="GO" id="GO:0051604">
    <property type="term" value="P:protein maturation"/>
    <property type="evidence" value="ECO:0007669"/>
    <property type="project" value="InterPro"/>
</dbReference>
<keyword evidence="2" id="KW-0479">Metal-binding</keyword>
<accession>A0A2H9T597</accession>
<evidence type="ECO:0000313" key="7">
    <source>
        <dbReference type="EMBL" id="PJE78379.1"/>
    </source>
</evidence>
<name>A0A2H9T597_9ZZZZ</name>
<dbReference type="InterPro" id="IPR034904">
    <property type="entry name" value="FSCA_dom_sf"/>
</dbReference>
<evidence type="ECO:0000259" key="5">
    <source>
        <dbReference type="Pfam" id="PF01106"/>
    </source>
</evidence>
<dbReference type="HAMAP" id="MF_01637">
    <property type="entry name" value="Fe_S_biogen_NfuA"/>
    <property type="match status" value="1"/>
</dbReference>
<sequence length="194" mass="21263">MNITFTEPAQKYLAQLLEKQSIKGIGVRLFVAQPGTPNAETCLAYCKPGEQKDDDLILKLNSFNCYVERTSERYLEEALVDFAEDKLGGQLTIKAPSAKLPKINENSSLEEKVNYVLQTEINPNLAAHGGIVSLVEMEGSTAVLQFGGGCQGCGMIDLTLKDGVEATLMEKIEELDGVVDITDHSMRENAYDRS</sequence>
<evidence type="ECO:0000256" key="1">
    <source>
        <dbReference type="ARBA" id="ARBA00022485"/>
    </source>
</evidence>
<dbReference type="InterPro" id="IPR001075">
    <property type="entry name" value="NIF_FeS_clus_asmbl_NifU_C"/>
</dbReference>